<feature type="region of interest" description="Disordered" evidence="1">
    <location>
        <begin position="560"/>
        <end position="583"/>
    </location>
</feature>
<reference evidence="3" key="1">
    <citation type="submission" date="2015-10" db="EMBL/GenBank/DDBJ databases">
        <authorList>
            <person name="Ju K.-S."/>
            <person name="Doroghazi J.R."/>
            <person name="Metcalf W.W."/>
        </authorList>
    </citation>
    <scope>NUCLEOTIDE SEQUENCE [LARGE SCALE GENOMIC DNA]</scope>
    <source>
        <strain evidence="3">NRRL 3151</strain>
    </source>
</reference>
<dbReference type="InterPro" id="IPR001646">
    <property type="entry name" value="5peptide_repeat"/>
</dbReference>
<dbReference type="Proteomes" id="UP000053923">
    <property type="component" value="Unassembled WGS sequence"/>
</dbReference>
<accession>A0A0X3VDK3</accession>
<organism evidence="2 3">
    <name type="scientific">Streptomyces regalis</name>
    <dbReference type="NCBI Taxonomy" id="68262"/>
    <lineage>
        <taxon>Bacteria</taxon>
        <taxon>Bacillati</taxon>
        <taxon>Actinomycetota</taxon>
        <taxon>Actinomycetes</taxon>
        <taxon>Kitasatosporales</taxon>
        <taxon>Streptomycetaceae</taxon>
        <taxon>Streptomyces</taxon>
    </lineage>
</organism>
<evidence type="ECO:0000256" key="1">
    <source>
        <dbReference type="SAM" id="MobiDB-lite"/>
    </source>
</evidence>
<evidence type="ECO:0000313" key="3">
    <source>
        <dbReference type="Proteomes" id="UP000053923"/>
    </source>
</evidence>
<gene>
    <name evidence="2" type="ORF">ADL12_08725</name>
</gene>
<evidence type="ECO:0000313" key="2">
    <source>
        <dbReference type="EMBL" id="KUL42893.1"/>
    </source>
</evidence>
<keyword evidence="3" id="KW-1185">Reference proteome</keyword>
<dbReference type="Pfam" id="PF13576">
    <property type="entry name" value="Pentapeptide_3"/>
    <property type="match status" value="1"/>
</dbReference>
<dbReference type="AlphaFoldDB" id="A0A0X3VDK3"/>
<dbReference type="EMBL" id="LLZG01000045">
    <property type="protein sequence ID" value="KUL42893.1"/>
    <property type="molecule type" value="Genomic_DNA"/>
</dbReference>
<dbReference type="OrthoDB" id="3602494at2"/>
<sequence length="647" mass="70049">MTGTDAPAWPQCGHLDTGERCRGRSVGSYTACLAHLNNAERAAHLASLSPGADLDHRGTPFTQSLLDELLAPLRDPGSGRARVGEASFDEVRFTGDAELEGIDFGGFCSFASAVFGGGVYVREVHAGGDFRLGAAQVAEDVWLDDTEVDGDVWFYETRIKGTLRFCVREVGGSAVFKGMTCTDAYFSGVRVCGVASFGGAAIDGEAAFDGTVFEDGADFEEIRITGRACFDGTQVHQGRACFNRADIGGDIFFDEAHFAAEATFDEATIGGDLSFFGARLEAGVGFLRAVFQRTARIGPLVCPGTVDFSDAVFEAAVTLEAAARKVCFRRTRWASTAALRLRYAEVDLTDAVVEFPVTVVGRPRQFVSPEGKVIAEPGLTDDRVRVTSVKGVDAAHLVLADVDLTECLFVEAVHLDQLRLEGRCVLAPPPGGLRWIRRRTLAEEHHWRAIWYGGGWTPAPPGVETHEPAVLAPVYRQLRKALEDGRNEPGAADFYYGEMEMRRHDATASLGERTLLRLYWALSGYGLRATRALAWLVLAMTATVLAMMLWGLPQADPDPVSAGTTDGHRVTLTTKKPAPVNPEGPYTRRLSSARFEKSVRVVVNSVIFRASGQDLTTTGMYVEMTARLVEPGLLGLAILAVRSRVKR</sequence>
<dbReference type="RefSeq" id="WP_062700291.1">
    <property type="nucleotide sequence ID" value="NZ_LLZG01000045.1"/>
</dbReference>
<protein>
    <submittedName>
        <fullName evidence="2">Metal transporter</fullName>
    </submittedName>
</protein>
<name>A0A0X3VDK3_9ACTN</name>
<proteinExistence type="predicted"/>
<comment type="caution">
    <text evidence="2">The sequence shown here is derived from an EMBL/GenBank/DDBJ whole genome shotgun (WGS) entry which is preliminary data.</text>
</comment>